<evidence type="ECO:0000256" key="1">
    <source>
        <dbReference type="SAM" id="MobiDB-lite"/>
    </source>
</evidence>
<dbReference type="AlphaFoldDB" id="A0A6P4YID3"/>
<protein>
    <submittedName>
        <fullName evidence="3">Uncharacterized protein LOC109467935 isoform X1</fullName>
    </submittedName>
</protein>
<reference evidence="3" key="1">
    <citation type="submission" date="2025-08" db="UniProtKB">
        <authorList>
            <consortium name="RefSeq"/>
        </authorList>
    </citation>
    <scope>IDENTIFICATION</scope>
    <source>
        <tissue evidence="3">Gonad</tissue>
    </source>
</reference>
<gene>
    <name evidence="3" type="primary">LOC109467935</name>
</gene>
<organism evidence="2 3">
    <name type="scientific">Branchiostoma belcheri</name>
    <name type="common">Amphioxus</name>
    <dbReference type="NCBI Taxonomy" id="7741"/>
    <lineage>
        <taxon>Eukaryota</taxon>
        <taxon>Metazoa</taxon>
        <taxon>Chordata</taxon>
        <taxon>Cephalochordata</taxon>
        <taxon>Leptocardii</taxon>
        <taxon>Amphioxiformes</taxon>
        <taxon>Branchiostomatidae</taxon>
        <taxon>Branchiostoma</taxon>
    </lineage>
</organism>
<dbReference type="RefSeq" id="XP_019621654.1">
    <property type="nucleotide sequence ID" value="XM_019766095.1"/>
</dbReference>
<name>A0A6P4YID3_BRABE</name>
<dbReference type="Proteomes" id="UP000515135">
    <property type="component" value="Unplaced"/>
</dbReference>
<evidence type="ECO:0000313" key="3">
    <source>
        <dbReference type="RefSeq" id="XP_019621654.1"/>
    </source>
</evidence>
<feature type="compositionally biased region" description="Polar residues" evidence="1">
    <location>
        <begin position="143"/>
        <end position="169"/>
    </location>
</feature>
<proteinExistence type="predicted"/>
<dbReference type="KEGG" id="bbel:109467935"/>
<keyword evidence="2" id="KW-1185">Reference proteome</keyword>
<accession>A0A6P4YID3</accession>
<evidence type="ECO:0000313" key="2">
    <source>
        <dbReference type="Proteomes" id="UP000515135"/>
    </source>
</evidence>
<sequence>MMTTLTDYGWKDQDTVMNVVTDADDVWRYSYLLDSCFWLREGRHFDELAELPPPDPLTWLLQVGRNIYKTTCSYFKDAGKTTGQDLRMDDRTQPTTLKSGFMEYLTKTFWPEDVKPDTDHDTAKDEDATAGWFNKLCRSVRDSVTTTSPSGDVRSTVQTGQISGGNTDSPKIASDGDEFSTGLWHRLQLNYLMDYIITGWTAKGGGE</sequence>
<dbReference type="OrthoDB" id="10017007at2759"/>
<dbReference type="GeneID" id="109467935"/>
<feature type="region of interest" description="Disordered" evidence="1">
    <location>
        <begin position="143"/>
        <end position="174"/>
    </location>
</feature>